<dbReference type="EMBL" id="JAHWGI010001426">
    <property type="protein sequence ID" value="KAK3931488.1"/>
    <property type="molecule type" value="Genomic_DNA"/>
</dbReference>
<dbReference type="Proteomes" id="UP001219518">
    <property type="component" value="Unassembled WGS sequence"/>
</dbReference>
<keyword evidence="2" id="KW-1185">Reference proteome</keyword>
<protein>
    <submittedName>
        <fullName evidence="1">Uncharacterized protein</fullName>
    </submittedName>
</protein>
<dbReference type="AlphaFoldDB" id="A0AAE1LTH5"/>
<name>A0AAE1LTH5_9NEOP</name>
<evidence type="ECO:0000313" key="1">
    <source>
        <dbReference type="EMBL" id="KAK3931488.1"/>
    </source>
</evidence>
<comment type="caution">
    <text evidence="1">The sequence shown here is derived from an EMBL/GenBank/DDBJ whole genome shotgun (WGS) entry which is preliminary data.</text>
</comment>
<organism evidence="1 2">
    <name type="scientific">Frankliniella fusca</name>
    <dbReference type="NCBI Taxonomy" id="407009"/>
    <lineage>
        <taxon>Eukaryota</taxon>
        <taxon>Metazoa</taxon>
        <taxon>Ecdysozoa</taxon>
        <taxon>Arthropoda</taxon>
        <taxon>Hexapoda</taxon>
        <taxon>Insecta</taxon>
        <taxon>Pterygota</taxon>
        <taxon>Neoptera</taxon>
        <taxon>Paraneoptera</taxon>
        <taxon>Thysanoptera</taxon>
        <taxon>Terebrantia</taxon>
        <taxon>Thripoidea</taxon>
        <taxon>Thripidae</taxon>
        <taxon>Frankliniella</taxon>
    </lineage>
</organism>
<accession>A0AAE1LTH5</accession>
<feature type="non-terminal residue" evidence="1">
    <location>
        <position position="1"/>
    </location>
</feature>
<sequence length="178" mass="19895">GALNLDVTLLAIFKNQFYIDSQHADEKANENIEAKTLNIETHHSTLSHTLKKMVSWRFENCAPGGSAEVLRETSKSAQFKRPVQQPVGVPSPMPFVVLGSPGTSLHSTKEGRWLGGSLTRPPRDLTRVHYRKMAPLAHEANLTIYSSRTKCFTAEMIVKTEVSDPRKSFSKVSRTFNQ</sequence>
<reference evidence="1" key="2">
    <citation type="journal article" date="2023" name="BMC Genomics">
        <title>Pest status, molecular evolution, and epigenetic factors derived from the genome assembly of Frankliniella fusca, a thysanopteran phytovirus vector.</title>
        <authorList>
            <person name="Catto M.A."/>
            <person name="Labadie P.E."/>
            <person name="Jacobson A.L."/>
            <person name="Kennedy G.G."/>
            <person name="Srinivasan R."/>
            <person name="Hunt B.G."/>
        </authorList>
    </citation>
    <scope>NUCLEOTIDE SEQUENCE</scope>
    <source>
        <strain evidence="1">PL_HMW_Pooled</strain>
    </source>
</reference>
<proteinExistence type="predicted"/>
<gene>
    <name evidence="1" type="ORF">KUF71_006506</name>
</gene>
<reference evidence="1" key="1">
    <citation type="submission" date="2021-07" db="EMBL/GenBank/DDBJ databases">
        <authorList>
            <person name="Catto M.A."/>
            <person name="Jacobson A."/>
            <person name="Kennedy G."/>
            <person name="Labadie P."/>
            <person name="Hunt B.G."/>
            <person name="Srinivasan R."/>
        </authorList>
    </citation>
    <scope>NUCLEOTIDE SEQUENCE</scope>
    <source>
        <strain evidence="1">PL_HMW_Pooled</strain>
        <tissue evidence="1">Head</tissue>
    </source>
</reference>
<evidence type="ECO:0000313" key="2">
    <source>
        <dbReference type="Proteomes" id="UP001219518"/>
    </source>
</evidence>